<evidence type="ECO:0000313" key="1">
    <source>
        <dbReference type="EMBL" id="KUM45806.1"/>
    </source>
</evidence>
<comment type="caution">
    <text evidence="1">The sequence shown here is derived from an EMBL/GenBank/DDBJ whole genome shotgun (WGS) entry which is preliminary data.</text>
</comment>
<accession>A0A101LUY2</accession>
<dbReference type="AlphaFoldDB" id="A0A101LUY2"/>
<organism evidence="1">
    <name type="scientific">Picea glauca</name>
    <name type="common">White spruce</name>
    <name type="synonym">Pinus glauca</name>
    <dbReference type="NCBI Taxonomy" id="3330"/>
    <lineage>
        <taxon>Eukaryota</taxon>
        <taxon>Viridiplantae</taxon>
        <taxon>Streptophyta</taxon>
        <taxon>Embryophyta</taxon>
        <taxon>Tracheophyta</taxon>
        <taxon>Spermatophyta</taxon>
        <taxon>Pinopsida</taxon>
        <taxon>Pinidae</taxon>
        <taxon>Conifers I</taxon>
        <taxon>Pinales</taxon>
        <taxon>Pinaceae</taxon>
        <taxon>Picea</taxon>
    </lineage>
</organism>
<sequence>MRLDLYIYLDLYPDLEMKPEDKLGQEGVLVSEVVALQLVIYKKNLDKVALSPLLLLAQMLALMLKPSPLF</sequence>
<protein>
    <submittedName>
        <fullName evidence="1">Uncharacterized protein</fullName>
    </submittedName>
</protein>
<name>A0A101LUY2_PICGL</name>
<reference evidence="1" key="1">
    <citation type="journal article" date="2015" name="Genome Biol. Evol.">
        <title>Organellar Genomes of White Spruce (Picea glauca): Assembly and Annotation.</title>
        <authorList>
            <person name="Jackman S.D."/>
            <person name="Warren R.L."/>
            <person name="Gibb E.A."/>
            <person name="Vandervalk B.P."/>
            <person name="Mohamadi H."/>
            <person name="Chu J."/>
            <person name="Raymond A."/>
            <person name="Pleasance S."/>
            <person name="Coope R."/>
            <person name="Wildung M.R."/>
            <person name="Ritland C.E."/>
            <person name="Bousquet J."/>
            <person name="Jones S.J."/>
            <person name="Bohlmann J."/>
            <person name="Birol I."/>
        </authorList>
    </citation>
    <scope>NUCLEOTIDE SEQUENCE [LARGE SCALE GENOMIC DNA]</scope>
    <source>
        <tissue evidence="1">Flushing bud</tissue>
    </source>
</reference>
<keyword evidence="1" id="KW-0496">Mitochondrion</keyword>
<geneLocation type="mitochondrion" evidence="1"/>
<proteinExistence type="predicted"/>
<gene>
    <name evidence="1" type="ORF">ABT39_MTgene2374</name>
</gene>
<dbReference type="EMBL" id="LKAM01000016">
    <property type="protein sequence ID" value="KUM45806.1"/>
    <property type="molecule type" value="Genomic_DNA"/>
</dbReference>